<keyword evidence="3" id="KW-0449">Lipoprotein</keyword>
<dbReference type="STRING" id="22663.A0A2I0IVC1"/>
<evidence type="ECO:0000256" key="5">
    <source>
        <dbReference type="ARBA" id="ARBA00024045"/>
    </source>
</evidence>
<keyword evidence="1" id="KW-0488">Methylation</keyword>
<dbReference type="PANTHER" id="PTHR46195:SF18">
    <property type="entry name" value="SUPEROXIDE DISMUTASE 1 COPPER CHAPERONE-LIKE PROTEIN"/>
    <property type="match status" value="1"/>
</dbReference>
<evidence type="ECO:0008006" key="9">
    <source>
        <dbReference type="Google" id="ProtNLM"/>
    </source>
</evidence>
<comment type="caution">
    <text evidence="7">The sequence shown here is derived from an EMBL/GenBank/DDBJ whole genome shotgun (WGS) entry which is preliminary data.</text>
</comment>
<evidence type="ECO:0000313" key="7">
    <source>
        <dbReference type="EMBL" id="PKI47951.1"/>
    </source>
</evidence>
<sequence length="198" mass="22507">MANDEDKDDHPNVVVEEFKVSMHCNACERSVAKIIAKIEGSLPLSLSLSLISSRITDDVMIREIHKLSMIHVVVPLLHNWFLKSYLFLLCDVPFPEGVETFKTDMNRHIVEVTGTMDPQKVLKKLKKRTGKRVEMLGKKDDSDTSKDEHDKSGGNLEQIFMIAHQEDANSKSKFDYCCVENETLMMFSDENPNACCLT</sequence>
<evidence type="ECO:0000256" key="4">
    <source>
        <dbReference type="ARBA" id="ARBA00023289"/>
    </source>
</evidence>
<evidence type="ECO:0000256" key="3">
    <source>
        <dbReference type="ARBA" id="ARBA00023288"/>
    </source>
</evidence>
<keyword evidence="2" id="KW-0479">Metal-binding</keyword>
<dbReference type="Proteomes" id="UP000233551">
    <property type="component" value="Unassembled WGS sequence"/>
</dbReference>
<proteinExistence type="inferred from homology"/>
<evidence type="ECO:0000256" key="6">
    <source>
        <dbReference type="SAM" id="MobiDB-lite"/>
    </source>
</evidence>
<dbReference type="EMBL" id="PGOL01002443">
    <property type="protein sequence ID" value="PKI47951.1"/>
    <property type="molecule type" value="Genomic_DNA"/>
</dbReference>
<organism evidence="7 8">
    <name type="scientific">Punica granatum</name>
    <name type="common">Pomegranate</name>
    <dbReference type="NCBI Taxonomy" id="22663"/>
    <lineage>
        <taxon>Eukaryota</taxon>
        <taxon>Viridiplantae</taxon>
        <taxon>Streptophyta</taxon>
        <taxon>Embryophyta</taxon>
        <taxon>Tracheophyta</taxon>
        <taxon>Spermatophyta</taxon>
        <taxon>Magnoliopsida</taxon>
        <taxon>eudicotyledons</taxon>
        <taxon>Gunneridae</taxon>
        <taxon>Pentapetalae</taxon>
        <taxon>rosids</taxon>
        <taxon>malvids</taxon>
        <taxon>Myrtales</taxon>
        <taxon>Lythraceae</taxon>
        <taxon>Punica</taxon>
    </lineage>
</organism>
<dbReference type="PANTHER" id="PTHR46195">
    <property type="entry name" value="HEAVY METAL-ASSOCIATED ISOPRENYLATED PLANT PROTEIN 7"/>
    <property type="match status" value="1"/>
</dbReference>
<dbReference type="InterPro" id="IPR044577">
    <property type="entry name" value="HIPP4/7/8/17/18/19"/>
</dbReference>
<comment type="similarity">
    <text evidence="5">Belongs to the HIPP family.</text>
</comment>
<feature type="region of interest" description="Disordered" evidence="6">
    <location>
        <begin position="132"/>
        <end position="152"/>
    </location>
</feature>
<name>A0A2I0IVC1_PUNGR</name>
<evidence type="ECO:0000313" key="8">
    <source>
        <dbReference type="Proteomes" id="UP000233551"/>
    </source>
</evidence>
<evidence type="ECO:0000256" key="2">
    <source>
        <dbReference type="ARBA" id="ARBA00022723"/>
    </source>
</evidence>
<evidence type="ECO:0000256" key="1">
    <source>
        <dbReference type="ARBA" id="ARBA00022481"/>
    </source>
</evidence>
<dbReference type="GO" id="GO:0046872">
    <property type="term" value="F:metal ion binding"/>
    <property type="evidence" value="ECO:0007669"/>
    <property type="project" value="UniProtKB-KW"/>
</dbReference>
<protein>
    <recommendedName>
        <fullName evidence="9">HMA domain-containing protein</fullName>
    </recommendedName>
</protein>
<gene>
    <name evidence="7" type="ORF">CRG98_031615</name>
</gene>
<dbReference type="AlphaFoldDB" id="A0A2I0IVC1"/>
<reference evidence="7 8" key="1">
    <citation type="submission" date="2017-11" db="EMBL/GenBank/DDBJ databases">
        <title>De-novo sequencing of pomegranate (Punica granatum L.) genome.</title>
        <authorList>
            <person name="Akparov Z."/>
            <person name="Amiraslanov A."/>
            <person name="Hajiyeva S."/>
            <person name="Abbasov M."/>
            <person name="Kaur K."/>
            <person name="Hamwieh A."/>
            <person name="Solovyev V."/>
            <person name="Salamov A."/>
            <person name="Braich B."/>
            <person name="Kosarev P."/>
            <person name="Mahmoud A."/>
            <person name="Hajiyev E."/>
            <person name="Babayeva S."/>
            <person name="Izzatullayeva V."/>
            <person name="Mammadov A."/>
            <person name="Mammadov A."/>
            <person name="Sharifova S."/>
            <person name="Ojaghi J."/>
            <person name="Eynullazada K."/>
            <person name="Bayramov B."/>
            <person name="Abdulazimova A."/>
            <person name="Shahmuradov I."/>
        </authorList>
    </citation>
    <scope>NUCLEOTIDE SEQUENCE [LARGE SCALE GENOMIC DNA]</scope>
    <source>
        <strain evidence="8">cv. AG2017</strain>
        <tissue evidence="7">Leaf</tissue>
    </source>
</reference>
<keyword evidence="4" id="KW-0636">Prenylation</keyword>
<accession>A0A2I0IVC1</accession>
<keyword evidence="8" id="KW-1185">Reference proteome</keyword>
<dbReference type="Gene3D" id="3.30.70.100">
    <property type="match status" value="1"/>
</dbReference>